<dbReference type="PANTHER" id="PTHR21716:SF62">
    <property type="entry name" value="TRANSPORT PROTEIN YDBI-RELATED"/>
    <property type="match status" value="1"/>
</dbReference>
<sequence length="357" mass="40366">MYEKFVANVRLRRMTVFLAIAVILFLARSMLTTILLTFIFAFLAVRLLQHVRRHVRIKYPWMLIAPVYLLVIAGIYLVVTHYIPIIVHESHHLINGLINFYNSPQFDSNAAYSFVTNWVDRLGLANQLHNGVNGILATITSIGHVGFAIVVSFILSFFFAIEFDDLKKFGKNFLTSDYGWFFRDFNFFAQKFVNTFGVVLEAQLFIAMVNTAITAITLFFMRMPNLASLTAMVFFFSLVPVAGVIISLIPLSLVAYSVGGIQDVIYILIMIAVIHVLEAYILNPKFMASRTQLPVFFTFVVLILAPEIMGPWGLIVGIPIFTFLLDIFGVKAIPKKHRPLKLKEAKTDDSDHQGDPS</sequence>
<feature type="transmembrane region" description="Helical" evidence="6">
    <location>
        <begin position="135"/>
        <end position="161"/>
    </location>
</feature>
<keyword evidence="4 6" id="KW-1133">Transmembrane helix</keyword>
<dbReference type="RefSeq" id="WP_338054173.1">
    <property type="nucleotide sequence ID" value="NZ_AZEC01000007.1"/>
</dbReference>
<evidence type="ECO:0000256" key="2">
    <source>
        <dbReference type="ARBA" id="ARBA00009773"/>
    </source>
</evidence>
<proteinExistence type="inferred from homology"/>
<evidence type="ECO:0000256" key="1">
    <source>
        <dbReference type="ARBA" id="ARBA00004141"/>
    </source>
</evidence>
<comment type="similarity">
    <text evidence="2">Belongs to the autoinducer-2 exporter (AI-2E) (TC 2.A.86) family.</text>
</comment>
<dbReference type="Pfam" id="PF01594">
    <property type="entry name" value="AI-2E_transport"/>
    <property type="match status" value="1"/>
</dbReference>
<accession>A0A0R1MYJ3</accession>
<dbReference type="PANTHER" id="PTHR21716">
    <property type="entry name" value="TRANSMEMBRANE PROTEIN"/>
    <property type="match status" value="1"/>
</dbReference>
<dbReference type="GO" id="GO:0016020">
    <property type="term" value="C:membrane"/>
    <property type="evidence" value="ECO:0007669"/>
    <property type="project" value="UniProtKB-SubCell"/>
</dbReference>
<dbReference type="Proteomes" id="UP000051330">
    <property type="component" value="Unassembled WGS sequence"/>
</dbReference>
<feature type="transmembrane region" description="Helical" evidence="6">
    <location>
        <begin position="63"/>
        <end position="83"/>
    </location>
</feature>
<reference evidence="7 8" key="1">
    <citation type="journal article" date="2015" name="Genome Announc.">
        <title>Expanding the biotechnology potential of lactobacilli through comparative genomics of 213 strains and associated genera.</title>
        <authorList>
            <person name="Sun Z."/>
            <person name="Harris H.M."/>
            <person name="McCann A."/>
            <person name="Guo C."/>
            <person name="Argimon S."/>
            <person name="Zhang W."/>
            <person name="Yang X."/>
            <person name="Jeffery I.B."/>
            <person name="Cooney J.C."/>
            <person name="Kagawa T.F."/>
            <person name="Liu W."/>
            <person name="Song Y."/>
            <person name="Salvetti E."/>
            <person name="Wrobel A."/>
            <person name="Rasinkangas P."/>
            <person name="Parkhill J."/>
            <person name="Rea M.C."/>
            <person name="O'Sullivan O."/>
            <person name="Ritari J."/>
            <person name="Douillard F.P."/>
            <person name="Paul Ross R."/>
            <person name="Yang R."/>
            <person name="Briner A.E."/>
            <person name="Felis G.E."/>
            <person name="de Vos W.M."/>
            <person name="Barrangou R."/>
            <person name="Klaenhammer T.R."/>
            <person name="Caufield P.W."/>
            <person name="Cui Y."/>
            <person name="Zhang H."/>
            <person name="O'Toole P.W."/>
        </authorList>
    </citation>
    <scope>NUCLEOTIDE SEQUENCE [LARGE SCALE GENOMIC DNA]</scope>
    <source>
        <strain evidence="7 8">DSM 12744</strain>
    </source>
</reference>
<gene>
    <name evidence="7" type="ORF">FD09_GL002921</name>
</gene>
<keyword evidence="3 6" id="KW-0812">Transmembrane</keyword>
<protein>
    <submittedName>
        <fullName evidence="7">Permease</fullName>
    </submittedName>
</protein>
<dbReference type="EMBL" id="AZEC01000007">
    <property type="protein sequence ID" value="KRL12601.1"/>
    <property type="molecule type" value="Genomic_DNA"/>
</dbReference>
<feature type="transmembrane region" description="Helical" evidence="6">
    <location>
        <begin position="16"/>
        <end position="43"/>
    </location>
</feature>
<evidence type="ECO:0000313" key="7">
    <source>
        <dbReference type="EMBL" id="KRL12601.1"/>
    </source>
</evidence>
<dbReference type="STRING" id="1423792.FD09_GL002921"/>
<comment type="subcellular location">
    <subcellularLocation>
        <location evidence="1">Membrane</location>
        <topology evidence="1">Multi-pass membrane protein</topology>
    </subcellularLocation>
</comment>
<feature type="transmembrane region" description="Helical" evidence="6">
    <location>
        <begin position="264"/>
        <end position="281"/>
    </location>
</feature>
<evidence type="ECO:0000313" key="8">
    <source>
        <dbReference type="Proteomes" id="UP000051330"/>
    </source>
</evidence>
<feature type="transmembrane region" description="Helical" evidence="6">
    <location>
        <begin position="202"/>
        <end position="221"/>
    </location>
</feature>
<evidence type="ECO:0000256" key="3">
    <source>
        <dbReference type="ARBA" id="ARBA00022692"/>
    </source>
</evidence>
<dbReference type="AlphaFoldDB" id="A0A0R1MYJ3"/>
<dbReference type="PATRIC" id="fig|1423792.3.peg.2995"/>
<evidence type="ECO:0000256" key="5">
    <source>
        <dbReference type="ARBA" id="ARBA00023136"/>
    </source>
</evidence>
<feature type="transmembrane region" description="Helical" evidence="6">
    <location>
        <begin position="293"/>
        <end position="309"/>
    </location>
</feature>
<dbReference type="InterPro" id="IPR002549">
    <property type="entry name" value="AI-2E-like"/>
</dbReference>
<dbReference type="GO" id="GO:0055085">
    <property type="term" value="P:transmembrane transport"/>
    <property type="evidence" value="ECO:0007669"/>
    <property type="project" value="TreeGrafter"/>
</dbReference>
<evidence type="ECO:0000256" key="4">
    <source>
        <dbReference type="ARBA" id="ARBA00022989"/>
    </source>
</evidence>
<comment type="caution">
    <text evidence="7">The sequence shown here is derived from an EMBL/GenBank/DDBJ whole genome shotgun (WGS) entry which is preliminary data.</text>
</comment>
<keyword evidence="8" id="KW-1185">Reference proteome</keyword>
<organism evidence="7 8">
    <name type="scientific">Schleiferilactobacillus perolens DSM 12744</name>
    <dbReference type="NCBI Taxonomy" id="1423792"/>
    <lineage>
        <taxon>Bacteria</taxon>
        <taxon>Bacillati</taxon>
        <taxon>Bacillota</taxon>
        <taxon>Bacilli</taxon>
        <taxon>Lactobacillales</taxon>
        <taxon>Lactobacillaceae</taxon>
        <taxon>Schleiferilactobacillus</taxon>
    </lineage>
</organism>
<feature type="transmembrane region" description="Helical" evidence="6">
    <location>
        <begin position="233"/>
        <end position="258"/>
    </location>
</feature>
<name>A0A0R1MYJ3_9LACO</name>
<evidence type="ECO:0000256" key="6">
    <source>
        <dbReference type="SAM" id="Phobius"/>
    </source>
</evidence>
<keyword evidence="5 6" id="KW-0472">Membrane</keyword>